<dbReference type="KEGG" id="vg:10228700"/>
<name>F1D1P3_9CAUD</name>
<organism evidence="1 2">
    <name type="scientific">Vibrio phage ICP1</name>
    <dbReference type="NCBI Taxonomy" id="979525"/>
    <lineage>
        <taxon>Viruses</taxon>
        <taxon>Duplodnaviria</taxon>
        <taxon>Heunggongvirae</taxon>
        <taxon>Uroviricota</taxon>
        <taxon>Caudoviricetes</taxon>
        <taxon>Mohonavirus</taxon>
        <taxon>Mohonavirus ICP1</taxon>
    </lineage>
</organism>
<reference evidence="1 2" key="1">
    <citation type="journal article" date="2011" name="MBio">
        <title>Evidence of a dominant lineage of Vibrio cholerae-specific lytic bacteriophages shed by cholera patients over a 10-year period in Dhaka, Bangladesh.</title>
        <authorList>
            <person name="Seed K.D."/>
            <person name="Bodi K.L."/>
            <person name="Kropinski A.M."/>
            <person name="Ackermann H.W."/>
            <person name="Calderwood S.B."/>
            <person name="Qadri F."/>
            <person name="Camilli A."/>
        </authorList>
    </citation>
    <scope>NUCLEOTIDE SEQUENCE [LARGE SCALE GENOMIC DNA]</scope>
</reference>
<dbReference type="RefSeq" id="YP_004251162.1">
    <property type="nucleotide sequence ID" value="NC_015157.1"/>
</dbReference>
<dbReference type="EMBL" id="HQ641347">
    <property type="protein sequence ID" value="ADX88037.1"/>
    <property type="molecule type" value="Genomic_DNA"/>
</dbReference>
<dbReference type="GeneID" id="10228700"/>
<keyword evidence="2" id="KW-1185">Reference proteome</keyword>
<sequence>MNTSKEVEYLTTISKLSVQVRTLEQEVERLRKELQLEYLTALQIQDVEEYYGIDTTDLSKNLLRNLYKKMVEAGEKSQCQN</sequence>
<evidence type="ECO:0000313" key="2">
    <source>
        <dbReference type="Proteomes" id="UP000007502"/>
    </source>
</evidence>
<gene>
    <name evidence="1" type="primary">ORF219</name>
</gene>
<evidence type="ECO:0000313" key="1">
    <source>
        <dbReference type="EMBL" id="ADX88037.1"/>
    </source>
</evidence>
<dbReference type="Proteomes" id="UP000007502">
    <property type="component" value="Segment"/>
</dbReference>
<proteinExistence type="predicted"/>
<accession>F1D1P3</accession>
<protein>
    <submittedName>
        <fullName evidence="1">Uncharacterized protein ORF219</fullName>
    </submittedName>
</protein>